<feature type="compositionally biased region" description="Pro residues" evidence="1">
    <location>
        <begin position="750"/>
        <end position="763"/>
    </location>
</feature>
<reference evidence="2 3" key="1">
    <citation type="submission" date="2014-04" db="EMBL/GenBank/DDBJ databases">
        <authorList>
            <consortium name="DOE Joint Genome Institute"/>
            <person name="Kuo A."/>
            <person name="Girlanda M."/>
            <person name="Perotto S."/>
            <person name="Kohler A."/>
            <person name="Nagy L.G."/>
            <person name="Floudas D."/>
            <person name="Copeland A."/>
            <person name="Barry K.W."/>
            <person name="Cichocki N."/>
            <person name="Veneault-Fourrey C."/>
            <person name="LaButti K."/>
            <person name="Lindquist E.A."/>
            <person name="Lipzen A."/>
            <person name="Lundell T."/>
            <person name="Morin E."/>
            <person name="Murat C."/>
            <person name="Sun H."/>
            <person name="Tunlid A."/>
            <person name="Henrissat B."/>
            <person name="Grigoriev I.V."/>
            <person name="Hibbett D.S."/>
            <person name="Martin F."/>
            <person name="Nordberg H.P."/>
            <person name="Cantor M.N."/>
            <person name="Hua S.X."/>
        </authorList>
    </citation>
    <scope>NUCLEOTIDE SEQUENCE [LARGE SCALE GENOMIC DNA]</scope>
    <source>
        <strain evidence="2 3">MUT 4182</strain>
    </source>
</reference>
<dbReference type="EMBL" id="KN822966">
    <property type="protein sequence ID" value="KIO31027.1"/>
    <property type="molecule type" value="Genomic_DNA"/>
</dbReference>
<feature type="region of interest" description="Disordered" evidence="1">
    <location>
        <begin position="39"/>
        <end position="364"/>
    </location>
</feature>
<organism evidence="2 3">
    <name type="scientific">Tulasnella calospora MUT 4182</name>
    <dbReference type="NCBI Taxonomy" id="1051891"/>
    <lineage>
        <taxon>Eukaryota</taxon>
        <taxon>Fungi</taxon>
        <taxon>Dikarya</taxon>
        <taxon>Basidiomycota</taxon>
        <taxon>Agaricomycotina</taxon>
        <taxon>Agaricomycetes</taxon>
        <taxon>Cantharellales</taxon>
        <taxon>Tulasnellaceae</taxon>
        <taxon>Tulasnella</taxon>
    </lineage>
</organism>
<feature type="compositionally biased region" description="Polar residues" evidence="1">
    <location>
        <begin position="308"/>
        <end position="318"/>
    </location>
</feature>
<feature type="compositionally biased region" description="Polar residues" evidence="1">
    <location>
        <begin position="119"/>
        <end position="129"/>
    </location>
</feature>
<feature type="region of interest" description="Disordered" evidence="1">
    <location>
        <begin position="986"/>
        <end position="1012"/>
    </location>
</feature>
<dbReference type="OrthoDB" id="2413468at2759"/>
<dbReference type="Proteomes" id="UP000054248">
    <property type="component" value="Unassembled WGS sequence"/>
</dbReference>
<feature type="compositionally biased region" description="Polar residues" evidence="1">
    <location>
        <begin position="659"/>
        <end position="668"/>
    </location>
</feature>
<feature type="compositionally biased region" description="Low complexity" evidence="1">
    <location>
        <begin position="63"/>
        <end position="81"/>
    </location>
</feature>
<feature type="compositionally biased region" description="Low complexity" evidence="1">
    <location>
        <begin position="1"/>
        <end position="17"/>
    </location>
</feature>
<proteinExistence type="predicted"/>
<evidence type="ECO:0000313" key="3">
    <source>
        <dbReference type="Proteomes" id="UP000054248"/>
    </source>
</evidence>
<feature type="compositionally biased region" description="Low complexity" evidence="1">
    <location>
        <begin position="789"/>
        <end position="806"/>
    </location>
</feature>
<feature type="compositionally biased region" description="Polar residues" evidence="1">
    <location>
        <begin position="408"/>
        <end position="422"/>
    </location>
</feature>
<keyword evidence="3" id="KW-1185">Reference proteome</keyword>
<dbReference type="STRING" id="1051891.A0A0C3MBA2"/>
<feature type="compositionally biased region" description="Low complexity" evidence="1">
    <location>
        <begin position="436"/>
        <end position="446"/>
    </location>
</feature>
<reference evidence="3" key="2">
    <citation type="submission" date="2015-01" db="EMBL/GenBank/DDBJ databases">
        <title>Evolutionary Origins and Diversification of the Mycorrhizal Mutualists.</title>
        <authorList>
            <consortium name="DOE Joint Genome Institute"/>
            <consortium name="Mycorrhizal Genomics Consortium"/>
            <person name="Kohler A."/>
            <person name="Kuo A."/>
            <person name="Nagy L.G."/>
            <person name="Floudas D."/>
            <person name="Copeland A."/>
            <person name="Barry K.W."/>
            <person name="Cichocki N."/>
            <person name="Veneault-Fourrey C."/>
            <person name="LaButti K."/>
            <person name="Lindquist E.A."/>
            <person name="Lipzen A."/>
            <person name="Lundell T."/>
            <person name="Morin E."/>
            <person name="Murat C."/>
            <person name="Riley R."/>
            <person name="Ohm R."/>
            <person name="Sun H."/>
            <person name="Tunlid A."/>
            <person name="Henrissat B."/>
            <person name="Grigoriev I.V."/>
            <person name="Hibbett D.S."/>
            <person name="Martin F."/>
        </authorList>
    </citation>
    <scope>NUCLEOTIDE SEQUENCE [LARGE SCALE GENOMIC DNA]</scope>
    <source>
        <strain evidence="3">MUT 4182</strain>
    </source>
</reference>
<dbReference type="HOGENOM" id="CLU_012232_0_0_1"/>
<evidence type="ECO:0000313" key="2">
    <source>
        <dbReference type="EMBL" id="KIO31027.1"/>
    </source>
</evidence>
<feature type="region of interest" description="Disordered" evidence="1">
    <location>
        <begin position="1"/>
        <end position="22"/>
    </location>
</feature>
<feature type="region of interest" description="Disordered" evidence="1">
    <location>
        <begin position="385"/>
        <end position="829"/>
    </location>
</feature>
<accession>A0A0C3MBA2</accession>
<feature type="region of interest" description="Disordered" evidence="1">
    <location>
        <begin position="879"/>
        <end position="937"/>
    </location>
</feature>
<feature type="compositionally biased region" description="Low complexity" evidence="1">
    <location>
        <begin position="140"/>
        <end position="150"/>
    </location>
</feature>
<gene>
    <name evidence="2" type="ORF">M407DRAFT_19908</name>
</gene>
<feature type="compositionally biased region" description="Low complexity" evidence="1">
    <location>
        <begin position="686"/>
        <end position="700"/>
    </location>
</feature>
<feature type="compositionally biased region" description="Low complexity" evidence="1">
    <location>
        <begin position="390"/>
        <end position="399"/>
    </location>
</feature>
<dbReference type="AlphaFoldDB" id="A0A0C3MBA2"/>
<evidence type="ECO:0000256" key="1">
    <source>
        <dbReference type="SAM" id="MobiDB-lite"/>
    </source>
</evidence>
<name>A0A0C3MBA2_9AGAM</name>
<feature type="compositionally biased region" description="Polar residues" evidence="1">
    <location>
        <begin position="570"/>
        <end position="579"/>
    </location>
</feature>
<feature type="compositionally biased region" description="Low complexity" evidence="1">
    <location>
        <begin position="902"/>
        <end position="916"/>
    </location>
</feature>
<feature type="compositionally biased region" description="Polar residues" evidence="1">
    <location>
        <begin position="43"/>
        <end position="62"/>
    </location>
</feature>
<feature type="compositionally biased region" description="Polar residues" evidence="1">
    <location>
        <begin position="701"/>
        <end position="710"/>
    </location>
</feature>
<feature type="compositionally biased region" description="Basic and acidic residues" evidence="1">
    <location>
        <begin position="739"/>
        <end position="749"/>
    </location>
</feature>
<sequence length="1231" mass="129736">MTSHDVSPGVGSSSVDVRPPLRRQTTDQILFYYQSAEADSGSAGVSPSAQEITIPDQSSTQYSLPSPFASSSPEPSPSAFAGRRKRLPSAAGADNRRLHIFEVDADDAAVNDVPRIEDQSSSPRTTSPKGQAGFEEQSSRNRSFSNSLLSRRGHEHSRLALMAPPDAAPSSYMNLTPPDVPQTAPPRRNKYNMGGLYDSADDGDLSELATKDHRRTKSSILVDQGSAARGERGGYSATRRIPGGRTSPRDGGVAFFPPGDYMQGEPLTWKHGTEPKRFHKRRNDSVTERKPSIPPSSSMPPASGSPANVATPSSSQGPLPSPRSEPVLRSSPTKQPHPLPDSSSSSSDIVLTPNIGEGKDASVPVAGPVVVGVGFDLQKAVATAAQTLTSNRSSASNSSVPGSDKAPSGQSPEPQASGSPNVGATAVPPPRPPRAPASLRAAAVRPGLTPSQTVPVSARPELPKTSSDFAIAAMNMSSSPGGVPLCVEEAPESTQDPPVRQKAHRREGADAGDSPVLDAKRPSTENTKPESPVTGNDTIRAMGPLPASLQTDSSRPGAAGRPSHHIRQGLPSQWSSHSDTPPDVPPKEVHHQTAANQSMEDLVLAVNQHIGHPGPTSNGFLPPGLAAPSKDSIDIPGRNFGARTKSRSPALERVDESDSIYSGGSLRQEQLGGTPRSQPPTPNVESYPSPINSRPSSSMSGQKGNPSASPNMRPPSGPNAASMAGVGAAHGRYQQFDVEYDRSSVDHSPPRAPKPPTTPPAPPSKHRRLSNGSISKPIGSNPHAAANLVRSPSSVSSSFRSFRQQSMPYTPHFDHDATPRTTRTARMRRPAGQLPDAFWFRDVLVRKTPVERAAGYAEKMRQLFYEEDSGLADWISCAKGGGKKSGRSDSRNRSPHSSDTASSLGLGRSASRASSSNGGFTFHPKPRNVSHGSEATEATFPIRADAYVATELSSRNHSPPRGPPANLPYPGVVQNAGIRPSATMRTLPSTKSNGGGGGHAYSNSMRSLKGPKGTGTGFFASIGRRTSIKKERPPIGTGIGNQNGRAQVPLPPAVMPRPPQLGVGTVVGGPRPLPSRAGVPMRHNSLLEGRSRVSNDGGSNRSSPLLEARTIDGHELMSGTAEEDASTIGHGTEDFDSTSLRSAPTHVQSNVTGSTSSGTDLVPRSSLSYRTAGRTDAPSMFNTHLDKVSDVLPHVDRRILLGYLKRAGGDDIKAIGKYLEDERNGVVETRM</sequence>
<protein>
    <submittedName>
        <fullName evidence="2">Uncharacterized protein</fullName>
    </submittedName>
</protein>